<proteinExistence type="predicted"/>
<evidence type="ECO:0000313" key="1">
    <source>
        <dbReference type="EMBL" id="MCI83445.1"/>
    </source>
</evidence>
<protein>
    <submittedName>
        <fullName evidence="1">Uncharacterized protein</fullName>
    </submittedName>
</protein>
<keyword evidence="2" id="KW-1185">Reference proteome</keyword>
<accession>A0A392V9B7</accession>
<comment type="caution">
    <text evidence="1">The sequence shown here is derived from an EMBL/GenBank/DDBJ whole genome shotgun (WGS) entry which is preliminary data.</text>
</comment>
<dbReference type="Proteomes" id="UP000265520">
    <property type="component" value="Unassembled WGS sequence"/>
</dbReference>
<name>A0A392V9B7_9FABA</name>
<dbReference type="AlphaFoldDB" id="A0A392V9B7"/>
<evidence type="ECO:0000313" key="2">
    <source>
        <dbReference type="Proteomes" id="UP000265520"/>
    </source>
</evidence>
<organism evidence="1 2">
    <name type="scientific">Trifolium medium</name>
    <dbReference type="NCBI Taxonomy" id="97028"/>
    <lineage>
        <taxon>Eukaryota</taxon>
        <taxon>Viridiplantae</taxon>
        <taxon>Streptophyta</taxon>
        <taxon>Embryophyta</taxon>
        <taxon>Tracheophyta</taxon>
        <taxon>Spermatophyta</taxon>
        <taxon>Magnoliopsida</taxon>
        <taxon>eudicotyledons</taxon>
        <taxon>Gunneridae</taxon>
        <taxon>Pentapetalae</taxon>
        <taxon>rosids</taxon>
        <taxon>fabids</taxon>
        <taxon>Fabales</taxon>
        <taxon>Fabaceae</taxon>
        <taxon>Papilionoideae</taxon>
        <taxon>50 kb inversion clade</taxon>
        <taxon>NPAAA clade</taxon>
        <taxon>Hologalegina</taxon>
        <taxon>IRL clade</taxon>
        <taxon>Trifolieae</taxon>
        <taxon>Trifolium</taxon>
    </lineage>
</organism>
<feature type="non-terminal residue" evidence="1">
    <location>
        <position position="1"/>
    </location>
</feature>
<sequence length="63" mass="7392">IRDLGFGFDDSKTRSVVKEEETRSQGKLRIVTNEEDDIVDRDSRVKARQDEIVDRESLLKQRN</sequence>
<reference evidence="1 2" key="1">
    <citation type="journal article" date="2018" name="Front. Plant Sci.">
        <title>Red Clover (Trifolium pratense) and Zigzag Clover (T. medium) - A Picture of Genomic Similarities and Differences.</title>
        <authorList>
            <person name="Dluhosova J."/>
            <person name="Istvanek J."/>
            <person name="Nedelnik J."/>
            <person name="Repkova J."/>
        </authorList>
    </citation>
    <scope>NUCLEOTIDE SEQUENCE [LARGE SCALE GENOMIC DNA]</scope>
    <source>
        <strain evidence="2">cv. 10/8</strain>
        <tissue evidence="1">Leaf</tissue>
    </source>
</reference>
<dbReference type="EMBL" id="LXQA011067330">
    <property type="protein sequence ID" value="MCI83445.1"/>
    <property type="molecule type" value="Genomic_DNA"/>
</dbReference>